<evidence type="ECO:0000259" key="1">
    <source>
        <dbReference type="Pfam" id="PF01494"/>
    </source>
</evidence>
<name>W4LM22_ENTF1</name>
<dbReference type="Gene3D" id="3.30.9.100">
    <property type="match status" value="1"/>
</dbReference>
<dbReference type="SUPFAM" id="SSF51905">
    <property type="entry name" value="FAD/NAD(P)-binding domain"/>
    <property type="match status" value="1"/>
</dbReference>
<dbReference type="PANTHER" id="PTHR43747:SF1">
    <property type="entry name" value="SLR1998 PROTEIN"/>
    <property type="match status" value="1"/>
</dbReference>
<dbReference type="Proteomes" id="UP000019141">
    <property type="component" value="Unassembled WGS sequence"/>
</dbReference>
<proteinExistence type="predicted"/>
<sequence length="353" mass="38792">MRVVDVDVVVFGGGPAGSVVAEQLRARGRRVVLLGREATRLSVGDHLPFEGAAPLARLGAWSDFLGTSPLRSAGICSYWGDDAASEKPGLLQPGGAGWHLDRPAFDAMLLRRAATAGAEILIDARVTSIDGDPFDWTIDIAASELRLRAAWLVDATGRACWLARRLGTEPRVIDELYGFVRFWNDAEIRPYALIEACPDGWWYSAALPHGRAVTIFMSDVQQGRGRPWQRDWQGTRTARRFRAARPIVPDFSRRATSQWVHPHPDAGWTPVGDAALARDPLSSAGLTASLASAPACAAAIDGVLTGCDRVLRQYAATILWHQREYVATRTRVYAAEGRFSDTPFWRRRRTLHA</sequence>
<dbReference type="Gene3D" id="3.50.50.60">
    <property type="entry name" value="FAD/NAD(P)-binding domain"/>
    <property type="match status" value="1"/>
</dbReference>
<protein>
    <recommendedName>
        <fullName evidence="1">FAD-binding domain-containing protein</fullName>
    </recommendedName>
</protein>
<gene>
    <name evidence="2" type="ORF">ETSY1_16755</name>
</gene>
<feature type="domain" description="FAD-binding" evidence="1">
    <location>
        <begin position="5"/>
        <end position="177"/>
    </location>
</feature>
<keyword evidence="3" id="KW-1185">Reference proteome</keyword>
<evidence type="ECO:0000313" key="2">
    <source>
        <dbReference type="EMBL" id="ETW98954.1"/>
    </source>
</evidence>
<reference evidence="2 3" key="1">
    <citation type="journal article" date="2014" name="Nature">
        <title>An environmental bacterial taxon with a large and distinct metabolic repertoire.</title>
        <authorList>
            <person name="Wilson M.C."/>
            <person name="Mori T."/>
            <person name="Ruckert C."/>
            <person name="Uria A.R."/>
            <person name="Helf M.J."/>
            <person name="Takada K."/>
            <person name="Gernert C."/>
            <person name="Steffens U.A."/>
            <person name="Heycke N."/>
            <person name="Schmitt S."/>
            <person name="Rinke C."/>
            <person name="Helfrich E.J."/>
            <person name="Brachmann A.O."/>
            <person name="Gurgui C."/>
            <person name="Wakimoto T."/>
            <person name="Kracht M."/>
            <person name="Crusemann M."/>
            <person name="Hentschel U."/>
            <person name="Abe I."/>
            <person name="Matsunaga S."/>
            <person name="Kalinowski J."/>
            <person name="Takeyama H."/>
            <person name="Piel J."/>
        </authorList>
    </citation>
    <scope>NUCLEOTIDE SEQUENCE [LARGE SCALE GENOMIC DNA]</scope>
    <source>
        <strain evidence="3">TSY1</strain>
    </source>
</reference>
<dbReference type="Pfam" id="PF01494">
    <property type="entry name" value="FAD_binding_3"/>
    <property type="match status" value="1"/>
</dbReference>
<dbReference type="AlphaFoldDB" id="W4LM22"/>
<dbReference type="PANTHER" id="PTHR43747">
    <property type="entry name" value="FAD-BINDING PROTEIN"/>
    <property type="match status" value="1"/>
</dbReference>
<evidence type="ECO:0000313" key="3">
    <source>
        <dbReference type="Proteomes" id="UP000019141"/>
    </source>
</evidence>
<organism evidence="2 3">
    <name type="scientific">Entotheonella factor</name>
    <dbReference type="NCBI Taxonomy" id="1429438"/>
    <lineage>
        <taxon>Bacteria</taxon>
        <taxon>Pseudomonadati</taxon>
        <taxon>Nitrospinota/Tectimicrobiota group</taxon>
        <taxon>Candidatus Tectimicrobiota</taxon>
        <taxon>Candidatus Entotheonellia</taxon>
        <taxon>Candidatus Entotheonellales</taxon>
        <taxon>Candidatus Entotheonellaceae</taxon>
        <taxon>Candidatus Entotheonella</taxon>
    </lineage>
</organism>
<dbReference type="EMBL" id="AZHW01000497">
    <property type="protein sequence ID" value="ETW98954.1"/>
    <property type="molecule type" value="Genomic_DNA"/>
</dbReference>
<dbReference type="HOGENOM" id="CLU_024648_6_2_7"/>
<comment type="caution">
    <text evidence="2">The sequence shown here is derived from an EMBL/GenBank/DDBJ whole genome shotgun (WGS) entry which is preliminary data.</text>
</comment>
<dbReference type="InterPro" id="IPR002938">
    <property type="entry name" value="FAD-bd"/>
</dbReference>
<dbReference type="InterPro" id="IPR036188">
    <property type="entry name" value="FAD/NAD-bd_sf"/>
</dbReference>
<dbReference type="GO" id="GO:0071949">
    <property type="term" value="F:FAD binding"/>
    <property type="evidence" value="ECO:0007669"/>
    <property type="project" value="InterPro"/>
</dbReference>
<accession>W4LM22</accession>
<dbReference type="InterPro" id="IPR050816">
    <property type="entry name" value="Flavin-dep_Halogenase_NPB"/>
</dbReference>